<dbReference type="AlphaFoldDB" id="A0A8K0WU82"/>
<comment type="caution">
    <text evidence="3">The sequence shown here is derived from an EMBL/GenBank/DDBJ whole genome shotgun (WGS) entry which is preliminary data.</text>
</comment>
<feature type="compositionally biased region" description="Pro residues" evidence="1">
    <location>
        <begin position="29"/>
        <end position="49"/>
    </location>
</feature>
<dbReference type="PANTHER" id="PTHR38790">
    <property type="entry name" value="2EXR DOMAIN-CONTAINING PROTEIN-RELATED"/>
    <property type="match status" value="1"/>
</dbReference>
<sequence>MSDSIRGTMKRAWGRQKPDPSADNADQEPLPPPFLPDPRPRSLTPPPSRGMPAQKSLLLAGLPAEIRRQILMQAFGGRVLHMNLIEEHPVVGGLASKSNAQRQKRGSRAASGLRVDFESPKRWVWSGCLCQRNHPPAASIKPEEWTGHWVGPWADKCLETRVTHSVEPRSQWPQKYQIGIMGWLLSCRQAYLEGIDILYNTNMFQIQGRFLISTIDQLLLPQRLASISYLELNLTTGYDTSFEYRKDRMATDTFTALEKILTCMPALKRLFISIKLKTSLEGIWMRETYMKILGSVDMFCRGQLDSNMKLEVPLTLALPNAAILPIKVDEAIRLDSERDYTQPFLLWRDLGDEQGSIQLRYSTYPKAPLRGLGPGESSRDAKPSRGYWIMDGQRRDIPGSEEMLPRHQGVFYPALDLSIRDDMITDEPQ</sequence>
<dbReference type="InterPro" id="IPR056632">
    <property type="entry name" value="DUF7730"/>
</dbReference>
<dbReference type="OrthoDB" id="515692at2759"/>
<dbReference type="Pfam" id="PF24864">
    <property type="entry name" value="DUF7730"/>
    <property type="match status" value="1"/>
</dbReference>
<name>A0A8K0WU82_9HYPO</name>
<evidence type="ECO:0000313" key="4">
    <source>
        <dbReference type="Proteomes" id="UP000813444"/>
    </source>
</evidence>
<reference evidence="3" key="1">
    <citation type="journal article" date="2021" name="Nat. Commun.">
        <title>Genetic determinants of endophytism in the Arabidopsis root mycobiome.</title>
        <authorList>
            <person name="Mesny F."/>
            <person name="Miyauchi S."/>
            <person name="Thiergart T."/>
            <person name="Pickel B."/>
            <person name="Atanasova L."/>
            <person name="Karlsson M."/>
            <person name="Huettel B."/>
            <person name="Barry K.W."/>
            <person name="Haridas S."/>
            <person name="Chen C."/>
            <person name="Bauer D."/>
            <person name="Andreopoulos W."/>
            <person name="Pangilinan J."/>
            <person name="LaButti K."/>
            <person name="Riley R."/>
            <person name="Lipzen A."/>
            <person name="Clum A."/>
            <person name="Drula E."/>
            <person name="Henrissat B."/>
            <person name="Kohler A."/>
            <person name="Grigoriev I.V."/>
            <person name="Martin F.M."/>
            <person name="Hacquard S."/>
        </authorList>
    </citation>
    <scope>NUCLEOTIDE SEQUENCE</scope>
    <source>
        <strain evidence="3">MPI-CAGE-CH-0235</strain>
    </source>
</reference>
<keyword evidence="4" id="KW-1185">Reference proteome</keyword>
<accession>A0A8K0WU82</accession>
<evidence type="ECO:0000313" key="3">
    <source>
        <dbReference type="EMBL" id="KAH7322893.1"/>
    </source>
</evidence>
<dbReference type="EMBL" id="JAGPNK010000004">
    <property type="protein sequence ID" value="KAH7322893.1"/>
    <property type="molecule type" value="Genomic_DNA"/>
</dbReference>
<feature type="region of interest" description="Disordered" evidence="1">
    <location>
        <begin position="1"/>
        <end position="53"/>
    </location>
</feature>
<evidence type="ECO:0000259" key="2">
    <source>
        <dbReference type="Pfam" id="PF24864"/>
    </source>
</evidence>
<evidence type="ECO:0000256" key="1">
    <source>
        <dbReference type="SAM" id="MobiDB-lite"/>
    </source>
</evidence>
<gene>
    <name evidence="3" type="ORF">B0I35DRAFT_407314</name>
</gene>
<protein>
    <recommendedName>
        <fullName evidence="2">DUF7730 domain-containing protein</fullName>
    </recommendedName>
</protein>
<organism evidence="3 4">
    <name type="scientific">Stachybotrys elegans</name>
    <dbReference type="NCBI Taxonomy" id="80388"/>
    <lineage>
        <taxon>Eukaryota</taxon>
        <taxon>Fungi</taxon>
        <taxon>Dikarya</taxon>
        <taxon>Ascomycota</taxon>
        <taxon>Pezizomycotina</taxon>
        <taxon>Sordariomycetes</taxon>
        <taxon>Hypocreomycetidae</taxon>
        <taxon>Hypocreales</taxon>
        <taxon>Stachybotryaceae</taxon>
        <taxon>Stachybotrys</taxon>
    </lineage>
</organism>
<dbReference type="Proteomes" id="UP000813444">
    <property type="component" value="Unassembled WGS sequence"/>
</dbReference>
<proteinExistence type="predicted"/>
<feature type="domain" description="DUF7730" evidence="2">
    <location>
        <begin position="170"/>
        <end position="287"/>
    </location>
</feature>